<gene>
    <name evidence="2" type="ORF">CGI_10017907</name>
</gene>
<dbReference type="HOGENOM" id="CLU_046910_0_0_1"/>
<name>K1QQA9_MAGGI</name>
<evidence type="ECO:0000313" key="2">
    <source>
        <dbReference type="EMBL" id="EKC23661.1"/>
    </source>
</evidence>
<reference evidence="2" key="1">
    <citation type="journal article" date="2012" name="Nature">
        <title>The oyster genome reveals stress adaptation and complexity of shell formation.</title>
        <authorList>
            <person name="Zhang G."/>
            <person name="Fang X."/>
            <person name="Guo X."/>
            <person name="Li L."/>
            <person name="Luo R."/>
            <person name="Xu F."/>
            <person name="Yang P."/>
            <person name="Zhang L."/>
            <person name="Wang X."/>
            <person name="Qi H."/>
            <person name="Xiong Z."/>
            <person name="Que H."/>
            <person name="Xie Y."/>
            <person name="Holland P.W."/>
            <person name="Paps J."/>
            <person name="Zhu Y."/>
            <person name="Wu F."/>
            <person name="Chen Y."/>
            <person name="Wang J."/>
            <person name="Peng C."/>
            <person name="Meng J."/>
            <person name="Yang L."/>
            <person name="Liu J."/>
            <person name="Wen B."/>
            <person name="Zhang N."/>
            <person name="Huang Z."/>
            <person name="Zhu Q."/>
            <person name="Feng Y."/>
            <person name="Mount A."/>
            <person name="Hedgecock D."/>
            <person name="Xu Z."/>
            <person name="Liu Y."/>
            <person name="Domazet-Loso T."/>
            <person name="Du Y."/>
            <person name="Sun X."/>
            <person name="Zhang S."/>
            <person name="Liu B."/>
            <person name="Cheng P."/>
            <person name="Jiang X."/>
            <person name="Li J."/>
            <person name="Fan D."/>
            <person name="Wang W."/>
            <person name="Fu W."/>
            <person name="Wang T."/>
            <person name="Wang B."/>
            <person name="Zhang J."/>
            <person name="Peng Z."/>
            <person name="Li Y."/>
            <person name="Li N."/>
            <person name="Wang J."/>
            <person name="Chen M."/>
            <person name="He Y."/>
            <person name="Tan F."/>
            <person name="Song X."/>
            <person name="Zheng Q."/>
            <person name="Huang R."/>
            <person name="Yang H."/>
            <person name="Du X."/>
            <person name="Chen L."/>
            <person name="Yang M."/>
            <person name="Gaffney P.M."/>
            <person name="Wang S."/>
            <person name="Luo L."/>
            <person name="She Z."/>
            <person name="Ming Y."/>
            <person name="Huang W."/>
            <person name="Zhang S."/>
            <person name="Huang B."/>
            <person name="Zhang Y."/>
            <person name="Qu T."/>
            <person name="Ni P."/>
            <person name="Miao G."/>
            <person name="Wang J."/>
            <person name="Wang Q."/>
            <person name="Steinberg C.E."/>
            <person name="Wang H."/>
            <person name="Li N."/>
            <person name="Qian L."/>
            <person name="Zhang G."/>
            <person name="Li Y."/>
            <person name="Yang H."/>
            <person name="Liu X."/>
            <person name="Wang J."/>
            <person name="Yin Y."/>
            <person name="Wang J."/>
        </authorList>
    </citation>
    <scope>NUCLEOTIDE SEQUENCE [LARGE SCALE GENOMIC DNA]</scope>
    <source>
        <strain evidence="2">05x7-T-G4-1.051#20</strain>
    </source>
</reference>
<organism evidence="2">
    <name type="scientific">Magallana gigas</name>
    <name type="common">Pacific oyster</name>
    <name type="synonym">Crassostrea gigas</name>
    <dbReference type="NCBI Taxonomy" id="29159"/>
    <lineage>
        <taxon>Eukaryota</taxon>
        <taxon>Metazoa</taxon>
        <taxon>Spiralia</taxon>
        <taxon>Lophotrochozoa</taxon>
        <taxon>Mollusca</taxon>
        <taxon>Bivalvia</taxon>
        <taxon>Autobranchia</taxon>
        <taxon>Pteriomorphia</taxon>
        <taxon>Ostreida</taxon>
        <taxon>Ostreoidea</taxon>
        <taxon>Ostreidae</taxon>
        <taxon>Magallana</taxon>
    </lineage>
</organism>
<sequence length="332" mass="37584">RLLHNKKTSELWNDSFKDHRSLKPTCEGSLDWSYSRDQKRGLAWITSLRCDNCRYQSSPRKLYEEVKSPGPGRKAARLNLAMSVGRMGTCLTTEGMCGMLLSANIHPGSASSMQETANKVGEKYWKQINKKGEVLRRRGANVTCPDHPDCTVNVAADTNIGNEKRWAGECIREIHRDPHPLTVSHLTTDGDSAAATGASEIQGKPIENLKDLRHFFESQRKQTSKAPFSASMFPGRTKTDRESVQKCFAQDFKMRCRSEYENAYDHYGGDIRKLTRAMSYAVDSILTFYCGECGRPCQKHSFSFSFNQTLGCLRKSARRIFTETAERLVERD</sequence>
<dbReference type="InParanoid" id="K1QQA9"/>
<dbReference type="Pfam" id="PF20700">
    <property type="entry name" value="Mutator"/>
    <property type="match status" value="2"/>
</dbReference>
<dbReference type="InterPro" id="IPR049012">
    <property type="entry name" value="Mutator_transp_dom"/>
</dbReference>
<dbReference type="AlphaFoldDB" id="K1QQA9"/>
<feature type="non-terminal residue" evidence="2">
    <location>
        <position position="1"/>
    </location>
</feature>
<feature type="domain" description="Mutator-like transposase" evidence="1">
    <location>
        <begin position="133"/>
        <end position="294"/>
    </location>
</feature>
<evidence type="ECO:0000259" key="1">
    <source>
        <dbReference type="Pfam" id="PF20700"/>
    </source>
</evidence>
<dbReference type="EMBL" id="JH817884">
    <property type="protein sequence ID" value="EKC23661.1"/>
    <property type="molecule type" value="Genomic_DNA"/>
</dbReference>
<proteinExistence type="predicted"/>
<accession>K1QQA9</accession>
<feature type="domain" description="Mutator-like transposase" evidence="1">
    <location>
        <begin position="1"/>
        <end position="129"/>
    </location>
</feature>
<protein>
    <recommendedName>
        <fullName evidence="1">Mutator-like transposase domain-containing protein</fullName>
    </recommendedName>
</protein>